<evidence type="ECO:0000313" key="6">
    <source>
        <dbReference type="Proteomes" id="UP001295423"/>
    </source>
</evidence>
<reference evidence="5" key="1">
    <citation type="submission" date="2023-08" db="EMBL/GenBank/DDBJ databases">
        <authorList>
            <person name="Audoor S."/>
            <person name="Bilcke G."/>
        </authorList>
    </citation>
    <scope>NUCLEOTIDE SEQUENCE</scope>
</reference>
<dbReference type="SUPFAM" id="SSF54928">
    <property type="entry name" value="RNA-binding domain, RBD"/>
    <property type="match status" value="1"/>
</dbReference>
<dbReference type="InterPro" id="IPR000504">
    <property type="entry name" value="RRM_dom"/>
</dbReference>
<keyword evidence="2" id="KW-0175">Coiled coil</keyword>
<feature type="domain" description="RRM" evidence="4">
    <location>
        <begin position="75"/>
        <end position="158"/>
    </location>
</feature>
<dbReference type="SMART" id="SM00360">
    <property type="entry name" value="RRM"/>
    <property type="match status" value="2"/>
</dbReference>
<dbReference type="InterPro" id="IPR035979">
    <property type="entry name" value="RBD_domain_sf"/>
</dbReference>
<evidence type="ECO:0000256" key="2">
    <source>
        <dbReference type="SAM" id="Coils"/>
    </source>
</evidence>
<gene>
    <name evidence="5" type="ORF">CYCCA115_LOCUS12371</name>
</gene>
<feature type="region of interest" description="Disordered" evidence="3">
    <location>
        <begin position="377"/>
        <end position="405"/>
    </location>
</feature>
<dbReference type="Gene3D" id="3.30.70.330">
    <property type="match status" value="1"/>
</dbReference>
<dbReference type="AlphaFoldDB" id="A0AAD2FR29"/>
<dbReference type="GO" id="GO:0003723">
    <property type="term" value="F:RNA binding"/>
    <property type="evidence" value="ECO:0007669"/>
    <property type="project" value="UniProtKB-UniRule"/>
</dbReference>
<dbReference type="EMBL" id="CAKOGP040001759">
    <property type="protein sequence ID" value="CAJ1949999.1"/>
    <property type="molecule type" value="Genomic_DNA"/>
</dbReference>
<keyword evidence="1" id="KW-0694">RNA-binding</keyword>
<organism evidence="5 6">
    <name type="scientific">Cylindrotheca closterium</name>
    <dbReference type="NCBI Taxonomy" id="2856"/>
    <lineage>
        <taxon>Eukaryota</taxon>
        <taxon>Sar</taxon>
        <taxon>Stramenopiles</taxon>
        <taxon>Ochrophyta</taxon>
        <taxon>Bacillariophyta</taxon>
        <taxon>Bacillariophyceae</taxon>
        <taxon>Bacillariophycidae</taxon>
        <taxon>Bacillariales</taxon>
        <taxon>Bacillariaceae</taxon>
        <taxon>Cylindrotheca</taxon>
    </lineage>
</organism>
<evidence type="ECO:0000313" key="5">
    <source>
        <dbReference type="EMBL" id="CAJ1949999.1"/>
    </source>
</evidence>
<feature type="region of interest" description="Disordered" evidence="3">
    <location>
        <begin position="315"/>
        <end position="338"/>
    </location>
</feature>
<evidence type="ECO:0000259" key="4">
    <source>
        <dbReference type="PROSITE" id="PS50102"/>
    </source>
</evidence>
<keyword evidence="6" id="KW-1185">Reference proteome</keyword>
<dbReference type="CDD" id="cd00590">
    <property type="entry name" value="RRM_SF"/>
    <property type="match status" value="1"/>
</dbReference>
<proteinExistence type="predicted"/>
<dbReference type="Proteomes" id="UP001295423">
    <property type="component" value="Unassembled WGS sequence"/>
</dbReference>
<protein>
    <recommendedName>
        <fullName evidence="4">RRM domain-containing protein</fullName>
    </recommendedName>
</protein>
<name>A0AAD2FR29_9STRA</name>
<feature type="region of interest" description="Disordered" evidence="3">
    <location>
        <begin position="1"/>
        <end position="35"/>
    </location>
</feature>
<sequence>MELESRSLSAPRDSSKSPRRALVQPSSAHVDIAKSNQTEVSYDDYGRIRRRKRSPDLSYESTTRKKTNIALGSSNTIVVCNLPLDTDTQQISEFVTRTLEELHGQKFSVLKCSIKRNEKFGRLQAFVQFATEQQFDLALSLNGIEYSRRPLYAHVFNSKAAVSIFKTKQVLCMGFLCGSCTRTDCLNAHGVEDLMLYDDTVLNKSRSVYIKNLPSQFPHVFNTIKMRLTEHFPSVFFTAFHERKNRGDAMFEVANVQHAIKAREILNGIKIGTNWIEVQPWDPEYQALFVNNLHNRVEKNYFSQTAERVWVPITPLTKKDRHPPSSSFDTEQSHSRDIRRMEDKVDDLRHENSDLQRDYDDVRWKYEELRQKYYDSKSSNHDYRRGGRDNHYERDDSRPIHEQSKDKTFDLQWQLDRIKYEKEVLEKESGMLKQRLERLEHLEDLQKMVPKVENIAGDLQSRLDQALLKNEELTSTLERTLRQVQDLESEKSSFDMTLSNLQMENESLQEEMDQMKLNHAMELGLAQA</sequence>
<dbReference type="InterPro" id="IPR012677">
    <property type="entry name" value="Nucleotide-bd_a/b_plait_sf"/>
</dbReference>
<dbReference type="PROSITE" id="PS50102">
    <property type="entry name" value="RRM"/>
    <property type="match status" value="1"/>
</dbReference>
<accession>A0AAD2FR29</accession>
<feature type="coiled-coil region" evidence="2">
    <location>
        <begin position="422"/>
        <end position="518"/>
    </location>
</feature>
<comment type="caution">
    <text evidence="5">The sequence shown here is derived from an EMBL/GenBank/DDBJ whole genome shotgun (WGS) entry which is preliminary data.</text>
</comment>
<evidence type="ECO:0000256" key="1">
    <source>
        <dbReference type="PROSITE-ProRule" id="PRU00176"/>
    </source>
</evidence>
<evidence type="ECO:0000256" key="3">
    <source>
        <dbReference type="SAM" id="MobiDB-lite"/>
    </source>
</evidence>